<sequence length="329" mass="35734">MIPSAPSSTSLAWRLALVAVIVRLVYAALLQGTTMLGLPQSEQMREMYSQPQYLMPLLTNIVASAVMVGLTVWGTMHGWLRRHDTTAVDEPRKLFGTFIALQLIYTLMVSAATAYLHNVGMQFIMAQRDMLTERFGIDLAGQFLAMGVLFRIVAIVLEILGMFLAVRIAAWTVQRMGPAGAPAYDRRHAAWNTGFTVLAWQLTVSIALGGYLQMMFLNADWPSFVLGYLILPALLLVLCTLVCLNILPRQLGAVGPGRAVVHGTIVFWLAQAAGIGIAYLAIKSMSWSQLIRAAESIGAAVAALAIYAALLALGCILGKLALYRRAHAT</sequence>
<feature type="transmembrane region" description="Helical" evidence="1">
    <location>
        <begin position="259"/>
        <end position="282"/>
    </location>
</feature>
<dbReference type="AlphaFoldDB" id="A0AA42LQ72"/>
<proteinExistence type="predicted"/>
<feature type="transmembrane region" description="Helical" evidence="1">
    <location>
        <begin position="224"/>
        <end position="247"/>
    </location>
</feature>
<feature type="transmembrane region" description="Helical" evidence="1">
    <location>
        <begin position="189"/>
        <end position="212"/>
    </location>
</feature>
<feature type="transmembrane region" description="Helical" evidence="1">
    <location>
        <begin position="297"/>
        <end position="322"/>
    </location>
</feature>
<dbReference type="EMBL" id="JAOCDZ010000011">
    <property type="protein sequence ID" value="MDH0737540.1"/>
    <property type="molecule type" value="Genomic_DNA"/>
</dbReference>
<evidence type="ECO:0000313" key="2">
    <source>
        <dbReference type="EMBL" id="MDH0737540.1"/>
    </source>
</evidence>
<feature type="transmembrane region" description="Helical" evidence="1">
    <location>
        <begin position="143"/>
        <end position="168"/>
    </location>
</feature>
<evidence type="ECO:0000313" key="3">
    <source>
        <dbReference type="Proteomes" id="UP001161094"/>
    </source>
</evidence>
<gene>
    <name evidence="2" type="ORF">N5D93_17125</name>
</gene>
<feature type="transmembrane region" description="Helical" evidence="1">
    <location>
        <begin position="12"/>
        <end position="33"/>
    </location>
</feature>
<protein>
    <submittedName>
        <fullName evidence="2">Uncharacterized protein</fullName>
    </submittedName>
</protein>
<keyword evidence="1" id="KW-1133">Transmembrane helix</keyword>
<keyword evidence="1" id="KW-0472">Membrane</keyword>
<reference evidence="2" key="1">
    <citation type="submission" date="2022-09" db="EMBL/GenBank/DDBJ databases">
        <title>Intensive care unit water sources are persistently colonized with multi-drug resistant bacteria and are the site of extensive horizontal gene transfer of antibiotic resistance genes.</title>
        <authorList>
            <person name="Diorio-Toth L."/>
        </authorList>
    </citation>
    <scope>NUCLEOTIDE SEQUENCE</scope>
    <source>
        <strain evidence="2">GD03843</strain>
    </source>
</reference>
<accession>A0AA42LQ72</accession>
<feature type="transmembrane region" description="Helical" evidence="1">
    <location>
        <begin position="53"/>
        <end position="73"/>
    </location>
</feature>
<keyword evidence="1" id="KW-0812">Transmembrane</keyword>
<name>A0AA42LQ72_9BURK</name>
<evidence type="ECO:0000256" key="1">
    <source>
        <dbReference type="SAM" id="Phobius"/>
    </source>
</evidence>
<feature type="transmembrane region" description="Helical" evidence="1">
    <location>
        <begin position="94"/>
        <end position="116"/>
    </location>
</feature>
<organism evidence="2 3">
    <name type="scientific">Achromobacter spanius</name>
    <dbReference type="NCBI Taxonomy" id="217203"/>
    <lineage>
        <taxon>Bacteria</taxon>
        <taxon>Pseudomonadati</taxon>
        <taxon>Pseudomonadota</taxon>
        <taxon>Betaproteobacteria</taxon>
        <taxon>Burkholderiales</taxon>
        <taxon>Alcaligenaceae</taxon>
        <taxon>Achromobacter</taxon>
    </lineage>
</organism>
<dbReference type="Proteomes" id="UP001161094">
    <property type="component" value="Unassembled WGS sequence"/>
</dbReference>
<dbReference type="RefSeq" id="WP_279995952.1">
    <property type="nucleotide sequence ID" value="NZ_JAOCDZ010000011.1"/>
</dbReference>
<comment type="caution">
    <text evidence="2">The sequence shown here is derived from an EMBL/GenBank/DDBJ whole genome shotgun (WGS) entry which is preliminary data.</text>
</comment>